<sequence length="196" mass="21711">MRPKSITFLCITLFLLGGLQFVGSLGGIMIGNGLGPEKIFRSTSKYEIPTKYLIDAEPEIPVAAEPGLITEVPEHIIPAAQYGLLVSFFLIISVIMLWKMKKSGVYIFVAISAGNIVMQVLWQPKWLIQSQYGIWFSLVILAITLLVVLPHWKQLSLPASQIKKKPPREVTGLDVFNLGNPNIAIKPAPSQETEKK</sequence>
<protein>
    <submittedName>
        <fullName evidence="2">Uncharacterized protein</fullName>
    </submittedName>
</protein>
<accession>A0A3B1BA79</accession>
<gene>
    <name evidence="2" type="ORF">MNBD_GAMMA26-1088</name>
</gene>
<organism evidence="2">
    <name type="scientific">hydrothermal vent metagenome</name>
    <dbReference type="NCBI Taxonomy" id="652676"/>
    <lineage>
        <taxon>unclassified sequences</taxon>
        <taxon>metagenomes</taxon>
        <taxon>ecological metagenomes</taxon>
    </lineage>
</organism>
<feature type="transmembrane region" description="Helical" evidence="1">
    <location>
        <begin position="105"/>
        <end position="122"/>
    </location>
</feature>
<name>A0A3B1BA79_9ZZZZ</name>
<proteinExistence type="predicted"/>
<reference evidence="2" key="1">
    <citation type="submission" date="2018-06" db="EMBL/GenBank/DDBJ databases">
        <authorList>
            <person name="Zhirakovskaya E."/>
        </authorList>
    </citation>
    <scope>NUCLEOTIDE SEQUENCE</scope>
</reference>
<feature type="transmembrane region" description="Helical" evidence="1">
    <location>
        <begin position="134"/>
        <end position="152"/>
    </location>
</feature>
<keyword evidence="1" id="KW-0472">Membrane</keyword>
<feature type="transmembrane region" description="Helical" evidence="1">
    <location>
        <begin position="79"/>
        <end position="98"/>
    </location>
</feature>
<keyword evidence="1" id="KW-0812">Transmembrane</keyword>
<evidence type="ECO:0000256" key="1">
    <source>
        <dbReference type="SAM" id="Phobius"/>
    </source>
</evidence>
<evidence type="ECO:0000313" key="2">
    <source>
        <dbReference type="EMBL" id="VAX07230.1"/>
    </source>
</evidence>
<dbReference type="EMBL" id="UOFX01000022">
    <property type="protein sequence ID" value="VAX07230.1"/>
    <property type="molecule type" value="Genomic_DNA"/>
</dbReference>
<keyword evidence="1" id="KW-1133">Transmembrane helix</keyword>
<dbReference type="AlphaFoldDB" id="A0A3B1BA79"/>